<evidence type="ECO:0000259" key="1">
    <source>
        <dbReference type="Pfam" id="PF04993"/>
    </source>
</evidence>
<keyword evidence="3" id="KW-1185">Reference proteome</keyword>
<dbReference type="EMBL" id="JACHWS010000001">
    <property type="protein sequence ID" value="MBB3036996.1"/>
    <property type="molecule type" value="Genomic_DNA"/>
</dbReference>
<evidence type="ECO:0000313" key="3">
    <source>
        <dbReference type="Proteomes" id="UP000567922"/>
    </source>
</evidence>
<proteinExistence type="predicted"/>
<dbReference type="OrthoDB" id="214902at2"/>
<dbReference type="AlphaFoldDB" id="A0A839RLM4"/>
<dbReference type="Pfam" id="PF04993">
    <property type="entry name" value="TfoX_N"/>
    <property type="match status" value="1"/>
</dbReference>
<dbReference type="Proteomes" id="UP000567922">
    <property type="component" value="Unassembled WGS sequence"/>
</dbReference>
<gene>
    <name evidence="2" type="ORF">FHU29_001430</name>
</gene>
<name>A0A839RLM4_9ACTN</name>
<reference evidence="2 3" key="1">
    <citation type="submission" date="2020-08" db="EMBL/GenBank/DDBJ databases">
        <title>Sequencing the genomes of 1000 actinobacteria strains.</title>
        <authorList>
            <person name="Klenk H.-P."/>
        </authorList>
    </citation>
    <scope>NUCLEOTIDE SEQUENCE [LARGE SCALE GENOMIC DNA]</scope>
    <source>
        <strain evidence="2 3">DSM 45258</strain>
    </source>
</reference>
<dbReference type="Gene3D" id="3.30.1460.30">
    <property type="entry name" value="YgaC/TfoX-N like chaperone"/>
    <property type="match status" value="1"/>
</dbReference>
<comment type="caution">
    <text evidence="2">The sequence shown here is derived from an EMBL/GenBank/DDBJ whole genome shotgun (WGS) entry which is preliminary data.</text>
</comment>
<sequence>MTDGREVLNRHLLDEIAHDFQDDHDVTLGTMFRSPGLRVEGKVFAFLGSNGELIVKLPKARAAELVDEGTAEAVVMGKRTMREWIVLPAEGDSASTLALWRDLAYEAYRFVGALSK</sequence>
<dbReference type="RefSeq" id="WP_064442177.1">
    <property type="nucleotide sequence ID" value="NZ_BDDI01000020.1"/>
</dbReference>
<dbReference type="InterPro" id="IPR007076">
    <property type="entry name" value="TfoX_N"/>
</dbReference>
<accession>A0A839RLM4</accession>
<protein>
    <submittedName>
        <fullName evidence="2">TfoX/Sxy family transcriptional regulator of competence genes</fullName>
    </submittedName>
</protein>
<feature type="domain" description="TfoX N-terminal" evidence="1">
    <location>
        <begin position="25"/>
        <end position="107"/>
    </location>
</feature>
<evidence type="ECO:0000313" key="2">
    <source>
        <dbReference type="EMBL" id="MBB3036996.1"/>
    </source>
</evidence>
<dbReference type="SUPFAM" id="SSF159894">
    <property type="entry name" value="YgaC/TfoX-N like"/>
    <property type="match status" value="1"/>
</dbReference>
<organism evidence="2 3">
    <name type="scientific">Hoyosella altamirensis</name>
    <dbReference type="NCBI Taxonomy" id="616997"/>
    <lineage>
        <taxon>Bacteria</taxon>
        <taxon>Bacillati</taxon>
        <taxon>Actinomycetota</taxon>
        <taxon>Actinomycetes</taxon>
        <taxon>Mycobacteriales</taxon>
        <taxon>Hoyosellaceae</taxon>
        <taxon>Hoyosella</taxon>
    </lineage>
</organism>